<gene>
    <name evidence="1" type="ORF">LCGC14_3139250</name>
</gene>
<proteinExistence type="predicted"/>
<dbReference type="EMBL" id="LAZR01068767">
    <property type="protein sequence ID" value="KKK49023.1"/>
    <property type="molecule type" value="Genomic_DNA"/>
</dbReference>
<reference evidence="1" key="1">
    <citation type="journal article" date="2015" name="Nature">
        <title>Complex archaea that bridge the gap between prokaryotes and eukaryotes.</title>
        <authorList>
            <person name="Spang A."/>
            <person name="Saw J.H."/>
            <person name="Jorgensen S.L."/>
            <person name="Zaremba-Niedzwiedzka K."/>
            <person name="Martijn J."/>
            <person name="Lind A.E."/>
            <person name="van Eijk R."/>
            <person name="Schleper C."/>
            <person name="Guy L."/>
            <person name="Ettema T.J."/>
        </authorList>
    </citation>
    <scope>NUCLEOTIDE SEQUENCE</scope>
</reference>
<comment type="caution">
    <text evidence="1">The sequence shown here is derived from an EMBL/GenBank/DDBJ whole genome shotgun (WGS) entry which is preliminary data.</text>
</comment>
<accession>A0A0F8VXB6</accession>
<evidence type="ECO:0000313" key="1">
    <source>
        <dbReference type="EMBL" id="KKK49023.1"/>
    </source>
</evidence>
<dbReference type="AlphaFoldDB" id="A0A0F8VXB6"/>
<organism evidence="1">
    <name type="scientific">marine sediment metagenome</name>
    <dbReference type="NCBI Taxonomy" id="412755"/>
    <lineage>
        <taxon>unclassified sequences</taxon>
        <taxon>metagenomes</taxon>
        <taxon>ecological metagenomes</taxon>
    </lineage>
</organism>
<name>A0A0F8VXB6_9ZZZZ</name>
<sequence>MKICSICHKISGTDEDHLDCKEKKRIELENQDFKQKIPEKLDMAKNANDLNVDIRAILDHMTKEKKKK</sequence>
<protein>
    <submittedName>
        <fullName evidence="1">Uncharacterized protein</fullName>
    </submittedName>
</protein>